<dbReference type="AlphaFoldDB" id="A0A0A8YTQ4"/>
<organism evidence="1">
    <name type="scientific">Arundo donax</name>
    <name type="common">Giant reed</name>
    <name type="synonym">Donax arundinaceus</name>
    <dbReference type="NCBI Taxonomy" id="35708"/>
    <lineage>
        <taxon>Eukaryota</taxon>
        <taxon>Viridiplantae</taxon>
        <taxon>Streptophyta</taxon>
        <taxon>Embryophyta</taxon>
        <taxon>Tracheophyta</taxon>
        <taxon>Spermatophyta</taxon>
        <taxon>Magnoliopsida</taxon>
        <taxon>Liliopsida</taxon>
        <taxon>Poales</taxon>
        <taxon>Poaceae</taxon>
        <taxon>PACMAD clade</taxon>
        <taxon>Arundinoideae</taxon>
        <taxon>Arundineae</taxon>
        <taxon>Arundo</taxon>
    </lineage>
</organism>
<name>A0A0A8YTQ4_ARUDO</name>
<evidence type="ECO:0000313" key="1">
    <source>
        <dbReference type="EMBL" id="JAD30444.1"/>
    </source>
</evidence>
<reference evidence="1" key="1">
    <citation type="submission" date="2014-09" db="EMBL/GenBank/DDBJ databases">
        <authorList>
            <person name="Magalhaes I.L.F."/>
            <person name="Oliveira U."/>
            <person name="Santos F.R."/>
            <person name="Vidigal T.H.D.A."/>
            <person name="Brescovit A.D."/>
            <person name="Santos A.J."/>
        </authorList>
    </citation>
    <scope>NUCLEOTIDE SEQUENCE</scope>
    <source>
        <tissue evidence="1">Shoot tissue taken approximately 20 cm above the soil surface</tissue>
    </source>
</reference>
<dbReference type="EMBL" id="GBRH01267451">
    <property type="protein sequence ID" value="JAD30444.1"/>
    <property type="molecule type" value="Transcribed_RNA"/>
</dbReference>
<accession>A0A0A8YTQ4</accession>
<reference evidence="1" key="2">
    <citation type="journal article" date="2015" name="Data Brief">
        <title>Shoot transcriptome of the giant reed, Arundo donax.</title>
        <authorList>
            <person name="Barrero R.A."/>
            <person name="Guerrero F.D."/>
            <person name="Moolhuijzen P."/>
            <person name="Goolsby J.A."/>
            <person name="Tidwell J."/>
            <person name="Bellgard S.E."/>
            <person name="Bellgard M.I."/>
        </authorList>
    </citation>
    <scope>NUCLEOTIDE SEQUENCE</scope>
    <source>
        <tissue evidence="1">Shoot tissue taken approximately 20 cm above the soil surface</tissue>
    </source>
</reference>
<proteinExistence type="predicted"/>
<sequence>MQKTGVPAGSSWTIANCSIRWTSTVMLSCRSNPVCQMTEESVPSEPMYGM</sequence>
<protein>
    <submittedName>
        <fullName evidence="1">Uncharacterized protein</fullName>
    </submittedName>
</protein>